<organism evidence="1 2">
    <name type="scientific">Artomyces pyxidatus</name>
    <dbReference type="NCBI Taxonomy" id="48021"/>
    <lineage>
        <taxon>Eukaryota</taxon>
        <taxon>Fungi</taxon>
        <taxon>Dikarya</taxon>
        <taxon>Basidiomycota</taxon>
        <taxon>Agaricomycotina</taxon>
        <taxon>Agaricomycetes</taxon>
        <taxon>Russulales</taxon>
        <taxon>Auriscalpiaceae</taxon>
        <taxon>Artomyces</taxon>
    </lineage>
</organism>
<evidence type="ECO:0000313" key="1">
    <source>
        <dbReference type="EMBL" id="KAI0055181.1"/>
    </source>
</evidence>
<keyword evidence="2" id="KW-1185">Reference proteome</keyword>
<reference evidence="1" key="1">
    <citation type="submission" date="2021-03" db="EMBL/GenBank/DDBJ databases">
        <authorList>
            <consortium name="DOE Joint Genome Institute"/>
            <person name="Ahrendt S."/>
            <person name="Looney B.P."/>
            <person name="Miyauchi S."/>
            <person name="Morin E."/>
            <person name="Drula E."/>
            <person name="Courty P.E."/>
            <person name="Chicoki N."/>
            <person name="Fauchery L."/>
            <person name="Kohler A."/>
            <person name="Kuo A."/>
            <person name="Labutti K."/>
            <person name="Pangilinan J."/>
            <person name="Lipzen A."/>
            <person name="Riley R."/>
            <person name="Andreopoulos W."/>
            <person name="He G."/>
            <person name="Johnson J."/>
            <person name="Barry K.W."/>
            <person name="Grigoriev I.V."/>
            <person name="Nagy L."/>
            <person name="Hibbett D."/>
            <person name="Henrissat B."/>
            <person name="Matheny P.B."/>
            <person name="Labbe J."/>
            <person name="Martin F."/>
        </authorList>
    </citation>
    <scope>NUCLEOTIDE SEQUENCE</scope>
    <source>
        <strain evidence="1">HHB10654</strain>
    </source>
</reference>
<proteinExistence type="predicted"/>
<evidence type="ECO:0000313" key="2">
    <source>
        <dbReference type="Proteomes" id="UP000814140"/>
    </source>
</evidence>
<protein>
    <submittedName>
        <fullName evidence="1">Uncharacterized protein</fullName>
    </submittedName>
</protein>
<comment type="caution">
    <text evidence="1">The sequence shown here is derived from an EMBL/GenBank/DDBJ whole genome shotgun (WGS) entry which is preliminary data.</text>
</comment>
<reference evidence="1" key="2">
    <citation type="journal article" date="2022" name="New Phytol.">
        <title>Evolutionary transition to the ectomycorrhizal habit in the genomes of a hyperdiverse lineage of mushroom-forming fungi.</title>
        <authorList>
            <person name="Looney B."/>
            <person name="Miyauchi S."/>
            <person name="Morin E."/>
            <person name="Drula E."/>
            <person name="Courty P.E."/>
            <person name="Kohler A."/>
            <person name="Kuo A."/>
            <person name="LaButti K."/>
            <person name="Pangilinan J."/>
            <person name="Lipzen A."/>
            <person name="Riley R."/>
            <person name="Andreopoulos W."/>
            <person name="He G."/>
            <person name="Johnson J."/>
            <person name="Nolan M."/>
            <person name="Tritt A."/>
            <person name="Barry K.W."/>
            <person name="Grigoriev I.V."/>
            <person name="Nagy L.G."/>
            <person name="Hibbett D."/>
            <person name="Henrissat B."/>
            <person name="Matheny P.B."/>
            <person name="Labbe J."/>
            <person name="Martin F.M."/>
        </authorList>
    </citation>
    <scope>NUCLEOTIDE SEQUENCE</scope>
    <source>
        <strain evidence="1">HHB10654</strain>
    </source>
</reference>
<name>A0ACB8SH23_9AGAM</name>
<sequence>MASTSTPTISPTDTPTEHSSSPPASPTTVLFLPSSGAKYTKEDRVRCLAQQPLPSLPMYLRARRSARFSPPILHYGWIIDTEQLLRFAIKYCPDEVEYISDSPTSQKYPSRSSTVTNPDLFPAVCKALGIPYQPHVQVKFFTNEQGRTALGLAVGNNYDGVIEELHRRILSNAFAHGTAGQWFLDLENWQWTPNHDRAAKKSKELSPPSGSS</sequence>
<accession>A0ACB8SH23</accession>
<dbReference type="Proteomes" id="UP000814140">
    <property type="component" value="Unassembled WGS sequence"/>
</dbReference>
<gene>
    <name evidence="1" type="ORF">BV25DRAFT_1833358</name>
</gene>
<dbReference type="EMBL" id="MU277306">
    <property type="protein sequence ID" value="KAI0055181.1"/>
    <property type="molecule type" value="Genomic_DNA"/>
</dbReference>